<dbReference type="AlphaFoldDB" id="A0AAQ4DAF5"/>
<sequence>MRHQKCITQRHNNLATRVLRLGAGATVFTREGRGFVPTGSNLRGARRSSGRGSEVSSFAFDLSKFRTIRKEGAVRLHEAIPLE</sequence>
<dbReference type="Proteomes" id="UP001321473">
    <property type="component" value="Unassembled WGS sequence"/>
</dbReference>
<dbReference type="EMBL" id="JARKHS020033038">
    <property type="protein sequence ID" value="KAK8759445.1"/>
    <property type="molecule type" value="Genomic_DNA"/>
</dbReference>
<gene>
    <name evidence="1" type="ORF">V5799_002925</name>
</gene>
<protein>
    <submittedName>
        <fullName evidence="1">Uncharacterized protein</fullName>
    </submittedName>
</protein>
<accession>A0AAQ4DAF5</accession>
<reference evidence="1 2" key="1">
    <citation type="journal article" date="2023" name="Arcadia Sci">
        <title>De novo assembly of a long-read Amblyomma americanum tick genome.</title>
        <authorList>
            <person name="Chou S."/>
            <person name="Poskanzer K.E."/>
            <person name="Rollins M."/>
            <person name="Thuy-Boun P.S."/>
        </authorList>
    </citation>
    <scope>NUCLEOTIDE SEQUENCE [LARGE SCALE GENOMIC DNA]</scope>
    <source>
        <strain evidence="1">F_SG_1</strain>
        <tissue evidence="1">Salivary glands</tissue>
    </source>
</reference>
<name>A0AAQ4DAF5_AMBAM</name>
<evidence type="ECO:0000313" key="1">
    <source>
        <dbReference type="EMBL" id="KAK8759445.1"/>
    </source>
</evidence>
<comment type="caution">
    <text evidence="1">The sequence shown here is derived from an EMBL/GenBank/DDBJ whole genome shotgun (WGS) entry which is preliminary data.</text>
</comment>
<organism evidence="1 2">
    <name type="scientific">Amblyomma americanum</name>
    <name type="common">Lone star tick</name>
    <dbReference type="NCBI Taxonomy" id="6943"/>
    <lineage>
        <taxon>Eukaryota</taxon>
        <taxon>Metazoa</taxon>
        <taxon>Ecdysozoa</taxon>
        <taxon>Arthropoda</taxon>
        <taxon>Chelicerata</taxon>
        <taxon>Arachnida</taxon>
        <taxon>Acari</taxon>
        <taxon>Parasitiformes</taxon>
        <taxon>Ixodida</taxon>
        <taxon>Ixodoidea</taxon>
        <taxon>Ixodidae</taxon>
        <taxon>Amblyomminae</taxon>
        <taxon>Amblyomma</taxon>
    </lineage>
</organism>
<proteinExistence type="predicted"/>
<evidence type="ECO:0000313" key="2">
    <source>
        <dbReference type="Proteomes" id="UP001321473"/>
    </source>
</evidence>
<keyword evidence="2" id="KW-1185">Reference proteome</keyword>